<dbReference type="PANTHER" id="PTHR33371">
    <property type="entry name" value="INTERMEMBRANE PHOSPHOLIPID TRANSPORT SYSTEM BINDING PROTEIN MLAD-RELATED"/>
    <property type="match status" value="1"/>
</dbReference>
<dbReference type="InterPro" id="IPR052336">
    <property type="entry name" value="MlaD_Phospholipid_Transporter"/>
</dbReference>
<organism evidence="2 3">
    <name type="scientific">Amycolatopsis acididurans</name>
    <dbReference type="NCBI Taxonomy" id="2724524"/>
    <lineage>
        <taxon>Bacteria</taxon>
        <taxon>Bacillati</taxon>
        <taxon>Actinomycetota</taxon>
        <taxon>Actinomycetes</taxon>
        <taxon>Pseudonocardiales</taxon>
        <taxon>Pseudonocardiaceae</taxon>
        <taxon>Amycolatopsis</taxon>
    </lineage>
</organism>
<dbReference type="InterPro" id="IPR003399">
    <property type="entry name" value="Mce/MlaD"/>
</dbReference>
<name>A0ABX1JD70_9PSEU</name>
<dbReference type="PANTHER" id="PTHR33371:SF4">
    <property type="entry name" value="INTERMEMBRANE PHOSPHOLIPID TRANSPORT SYSTEM BINDING PROTEIN MLAD"/>
    <property type="match status" value="1"/>
</dbReference>
<comment type="caution">
    <text evidence="2">The sequence shown here is derived from an EMBL/GenBank/DDBJ whole genome shotgun (WGS) entry which is preliminary data.</text>
</comment>
<proteinExistence type="predicted"/>
<keyword evidence="3" id="KW-1185">Reference proteome</keyword>
<evidence type="ECO:0000259" key="1">
    <source>
        <dbReference type="Pfam" id="PF02470"/>
    </source>
</evidence>
<feature type="domain" description="Mce/MlaD" evidence="1">
    <location>
        <begin position="56"/>
        <end position="130"/>
    </location>
</feature>
<dbReference type="EMBL" id="JAAXLS010000041">
    <property type="protein sequence ID" value="NKQ57735.1"/>
    <property type="molecule type" value="Genomic_DNA"/>
</dbReference>
<evidence type="ECO:0000313" key="3">
    <source>
        <dbReference type="Proteomes" id="UP000715441"/>
    </source>
</evidence>
<reference evidence="2 3" key="1">
    <citation type="submission" date="2020-04" db="EMBL/GenBank/DDBJ databases">
        <title>Novel species.</title>
        <authorList>
            <person name="Teo W.F.A."/>
            <person name="Lipun K."/>
            <person name="Srisuk N."/>
            <person name="Duangmal K."/>
        </authorList>
    </citation>
    <scope>NUCLEOTIDE SEQUENCE [LARGE SCALE GENOMIC DNA]</scope>
    <source>
        <strain evidence="2 3">K13G38</strain>
    </source>
</reference>
<evidence type="ECO:0000313" key="2">
    <source>
        <dbReference type="EMBL" id="NKQ57735.1"/>
    </source>
</evidence>
<dbReference type="Proteomes" id="UP000715441">
    <property type="component" value="Unassembled WGS sequence"/>
</dbReference>
<dbReference type="Pfam" id="PF02470">
    <property type="entry name" value="MlaD"/>
    <property type="match status" value="1"/>
</dbReference>
<protein>
    <submittedName>
        <fullName evidence="2">MCE family protein</fullName>
    </submittedName>
</protein>
<accession>A0ABX1JD70</accession>
<gene>
    <name evidence="2" type="ORF">HFP15_33225</name>
</gene>
<sequence>MMRRLRTLWQRVRSERALRRNVLILAVAVVLGLTAGGVILSQQRAIWPWQSRHVFWATFDEAPAVSPGNGQEVRIAGVSVGQITSARVSGDGKAQLQLSIEDKYPVYDNATVVLRPKSPLNEMYVELDPGDNAGKPLPEDGVLPAGHSRSPVQVDEVLAHLDTSTRAALTTLLNESDVALAKAPEQFAGGVGATDQVARDLQPVVARLQTRKDTLAKLVTALSQISKTVGGDDTRLADLAGTLQQTLQSVGANSGPLDQALSQLPDLAGQLKQATDSVQSLSGELDPTLDNLRQASGTLPDSLSRLTKTVDQIGSTVDAARPVIDGAVPVVRDLRPVVGDLNASLPDLHEITARLDPVTAGLVPYLGDLGAFVYNTTSVGSLRDANGGITRGLVEFTPSSLPLLKNLSSPTRR</sequence>